<keyword evidence="2" id="KW-1185">Reference proteome</keyword>
<protein>
    <submittedName>
        <fullName evidence="1">Uncharacterized protein</fullName>
    </submittedName>
</protein>
<accession>A0AAN7PKI3</accession>
<gene>
    <name evidence="1" type="ORF">QYF61_018783</name>
</gene>
<dbReference type="AlphaFoldDB" id="A0AAN7PKI3"/>
<evidence type="ECO:0000313" key="1">
    <source>
        <dbReference type="EMBL" id="KAK4827483.1"/>
    </source>
</evidence>
<sequence>MQIAPQIATMDRGMGLGKPEPTLELNLARNVKGNEKAFCKGISSKRKIREKVGLLLMGQGTW</sequence>
<name>A0AAN7PKI3_MYCAM</name>
<organism evidence="1 2">
    <name type="scientific">Mycteria americana</name>
    <name type="common">Wood stork</name>
    <dbReference type="NCBI Taxonomy" id="33587"/>
    <lineage>
        <taxon>Eukaryota</taxon>
        <taxon>Metazoa</taxon>
        <taxon>Chordata</taxon>
        <taxon>Craniata</taxon>
        <taxon>Vertebrata</taxon>
        <taxon>Euteleostomi</taxon>
        <taxon>Archelosauria</taxon>
        <taxon>Archosauria</taxon>
        <taxon>Dinosauria</taxon>
        <taxon>Saurischia</taxon>
        <taxon>Theropoda</taxon>
        <taxon>Coelurosauria</taxon>
        <taxon>Aves</taxon>
        <taxon>Neognathae</taxon>
        <taxon>Neoaves</taxon>
        <taxon>Aequornithes</taxon>
        <taxon>Ciconiiformes</taxon>
        <taxon>Ciconiidae</taxon>
        <taxon>Mycteria</taxon>
    </lineage>
</organism>
<reference evidence="1 2" key="1">
    <citation type="journal article" date="2023" name="J. Hered.">
        <title>Chromosome-level genome of the wood stork (Mycteria americana) provides insight into avian chromosome evolution.</title>
        <authorList>
            <person name="Flamio R. Jr."/>
            <person name="Ramstad K.M."/>
        </authorList>
    </citation>
    <scope>NUCLEOTIDE SEQUENCE [LARGE SCALE GENOMIC DNA]</scope>
    <source>
        <strain evidence="1">JAX WOST 10</strain>
    </source>
</reference>
<dbReference type="Proteomes" id="UP001333110">
    <property type="component" value="Unassembled WGS sequence"/>
</dbReference>
<proteinExistence type="predicted"/>
<evidence type="ECO:0000313" key="2">
    <source>
        <dbReference type="Proteomes" id="UP001333110"/>
    </source>
</evidence>
<comment type="caution">
    <text evidence="1">The sequence shown here is derived from an EMBL/GenBank/DDBJ whole genome shotgun (WGS) entry which is preliminary data.</text>
</comment>
<dbReference type="EMBL" id="JAUNZN010000002">
    <property type="protein sequence ID" value="KAK4827483.1"/>
    <property type="molecule type" value="Genomic_DNA"/>
</dbReference>